<protein>
    <submittedName>
        <fullName evidence="3">F-box protein interaction domain protein</fullName>
    </submittedName>
</protein>
<evidence type="ECO:0000313" key="3">
    <source>
        <dbReference type="EMBL" id="KEH32904.1"/>
    </source>
</evidence>
<gene>
    <name evidence="4" type="primary">11415252</name>
    <name evidence="3" type="ordered locus">MTR_3g010870</name>
</gene>
<reference evidence="4" key="3">
    <citation type="submission" date="2015-04" db="UniProtKB">
        <authorList>
            <consortium name="EnsemblPlants"/>
        </authorList>
    </citation>
    <scope>IDENTIFICATION</scope>
    <source>
        <strain evidence="4">cv. Jemalong A17</strain>
    </source>
</reference>
<dbReference type="InterPro" id="IPR050796">
    <property type="entry name" value="SCF_F-box_component"/>
</dbReference>
<dbReference type="NCBIfam" id="TIGR01640">
    <property type="entry name" value="F_box_assoc_1"/>
    <property type="match status" value="1"/>
</dbReference>
<organism evidence="3 5">
    <name type="scientific">Medicago truncatula</name>
    <name type="common">Barrel medic</name>
    <name type="synonym">Medicago tribuloides</name>
    <dbReference type="NCBI Taxonomy" id="3880"/>
    <lineage>
        <taxon>Eukaryota</taxon>
        <taxon>Viridiplantae</taxon>
        <taxon>Streptophyta</taxon>
        <taxon>Embryophyta</taxon>
        <taxon>Tracheophyta</taxon>
        <taxon>Spermatophyta</taxon>
        <taxon>Magnoliopsida</taxon>
        <taxon>eudicotyledons</taxon>
        <taxon>Gunneridae</taxon>
        <taxon>Pentapetalae</taxon>
        <taxon>rosids</taxon>
        <taxon>fabids</taxon>
        <taxon>Fabales</taxon>
        <taxon>Fabaceae</taxon>
        <taxon>Papilionoideae</taxon>
        <taxon>50 kb inversion clade</taxon>
        <taxon>NPAAA clade</taxon>
        <taxon>Hologalegina</taxon>
        <taxon>IRL clade</taxon>
        <taxon>Trifolieae</taxon>
        <taxon>Medicago</taxon>
    </lineage>
</organism>
<dbReference type="PANTHER" id="PTHR31672">
    <property type="entry name" value="BNACNNG10540D PROTEIN"/>
    <property type="match status" value="1"/>
</dbReference>
<proteinExistence type="predicted"/>
<evidence type="ECO:0000256" key="1">
    <source>
        <dbReference type="SAM" id="MobiDB-lite"/>
    </source>
</evidence>
<dbReference type="InterPro" id="IPR017451">
    <property type="entry name" value="F-box-assoc_interact_dom"/>
</dbReference>
<dbReference type="AlphaFoldDB" id="A0A072USY3"/>
<dbReference type="InterPro" id="IPR036047">
    <property type="entry name" value="F-box-like_dom_sf"/>
</dbReference>
<dbReference type="SUPFAM" id="SSF81383">
    <property type="entry name" value="F-box domain"/>
    <property type="match status" value="1"/>
</dbReference>
<feature type="region of interest" description="Disordered" evidence="1">
    <location>
        <begin position="1"/>
        <end position="27"/>
    </location>
</feature>
<reference evidence="3 5" key="1">
    <citation type="journal article" date="2011" name="Nature">
        <title>The Medicago genome provides insight into the evolution of rhizobial symbioses.</title>
        <authorList>
            <person name="Young N.D."/>
            <person name="Debelle F."/>
            <person name="Oldroyd G.E."/>
            <person name="Geurts R."/>
            <person name="Cannon S.B."/>
            <person name="Udvardi M.K."/>
            <person name="Benedito V.A."/>
            <person name="Mayer K.F."/>
            <person name="Gouzy J."/>
            <person name="Schoof H."/>
            <person name="Van de Peer Y."/>
            <person name="Proost S."/>
            <person name="Cook D.R."/>
            <person name="Meyers B.C."/>
            <person name="Spannagl M."/>
            <person name="Cheung F."/>
            <person name="De Mita S."/>
            <person name="Krishnakumar V."/>
            <person name="Gundlach H."/>
            <person name="Zhou S."/>
            <person name="Mudge J."/>
            <person name="Bharti A.K."/>
            <person name="Murray J.D."/>
            <person name="Naoumkina M.A."/>
            <person name="Rosen B."/>
            <person name="Silverstein K.A."/>
            <person name="Tang H."/>
            <person name="Rombauts S."/>
            <person name="Zhao P.X."/>
            <person name="Zhou P."/>
            <person name="Barbe V."/>
            <person name="Bardou P."/>
            <person name="Bechner M."/>
            <person name="Bellec A."/>
            <person name="Berger A."/>
            <person name="Berges H."/>
            <person name="Bidwell S."/>
            <person name="Bisseling T."/>
            <person name="Choisne N."/>
            <person name="Couloux A."/>
            <person name="Denny R."/>
            <person name="Deshpande S."/>
            <person name="Dai X."/>
            <person name="Doyle J.J."/>
            <person name="Dudez A.M."/>
            <person name="Farmer A.D."/>
            <person name="Fouteau S."/>
            <person name="Franken C."/>
            <person name="Gibelin C."/>
            <person name="Gish J."/>
            <person name="Goldstein S."/>
            <person name="Gonzalez A.J."/>
            <person name="Green P.J."/>
            <person name="Hallab A."/>
            <person name="Hartog M."/>
            <person name="Hua A."/>
            <person name="Humphray S.J."/>
            <person name="Jeong D.H."/>
            <person name="Jing Y."/>
            <person name="Jocker A."/>
            <person name="Kenton S.M."/>
            <person name="Kim D.J."/>
            <person name="Klee K."/>
            <person name="Lai H."/>
            <person name="Lang C."/>
            <person name="Lin S."/>
            <person name="Macmil S.L."/>
            <person name="Magdelenat G."/>
            <person name="Matthews L."/>
            <person name="McCorrison J."/>
            <person name="Monaghan E.L."/>
            <person name="Mun J.H."/>
            <person name="Najar F.Z."/>
            <person name="Nicholson C."/>
            <person name="Noirot C."/>
            <person name="O'Bleness M."/>
            <person name="Paule C.R."/>
            <person name="Poulain J."/>
            <person name="Prion F."/>
            <person name="Qin B."/>
            <person name="Qu C."/>
            <person name="Retzel E.F."/>
            <person name="Riddle C."/>
            <person name="Sallet E."/>
            <person name="Samain S."/>
            <person name="Samson N."/>
            <person name="Sanders I."/>
            <person name="Saurat O."/>
            <person name="Scarpelli C."/>
            <person name="Schiex T."/>
            <person name="Segurens B."/>
            <person name="Severin A.J."/>
            <person name="Sherrier D.J."/>
            <person name="Shi R."/>
            <person name="Sims S."/>
            <person name="Singer S.R."/>
            <person name="Sinharoy S."/>
            <person name="Sterck L."/>
            <person name="Viollet A."/>
            <person name="Wang B.B."/>
            <person name="Wang K."/>
            <person name="Wang M."/>
            <person name="Wang X."/>
            <person name="Warfsmann J."/>
            <person name="Weissenbach J."/>
            <person name="White D.D."/>
            <person name="White J.D."/>
            <person name="Wiley G.B."/>
            <person name="Wincker P."/>
            <person name="Xing Y."/>
            <person name="Yang L."/>
            <person name="Yao Z."/>
            <person name="Ying F."/>
            <person name="Zhai J."/>
            <person name="Zhou L."/>
            <person name="Zuber A."/>
            <person name="Denarie J."/>
            <person name="Dixon R.A."/>
            <person name="May G.D."/>
            <person name="Schwartz D.C."/>
            <person name="Rogers J."/>
            <person name="Quetier F."/>
            <person name="Town C.D."/>
            <person name="Roe B.A."/>
        </authorList>
    </citation>
    <scope>NUCLEOTIDE SEQUENCE [LARGE SCALE GENOMIC DNA]</scope>
    <source>
        <strain evidence="3">A17</strain>
        <strain evidence="4 5">cv. Jemalong A17</strain>
    </source>
</reference>
<keyword evidence="5" id="KW-1185">Reference proteome</keyword>
<dbReference type="CDD" id="cd22157">
    <property type="entry name" value="F-box_AtFBW1-like"/>
    <property type="match status" value="1"/>
</dbReference>
<name>A0A072USY3_MEDTR</name>
<feature type="domain" description="F-box" evidence="2">
    <location>
        <begin position="31"/>
        <end position="77"/>
    </location>
</feature>
<evidence type="ECO:0000313" key="4">
    <source>
        <dbReference type="EnsemblPlants" id="KEH32904"/>
    </source>
</evidence>
<feature type="compositionally biased region" description="Low complexity" evidence="1">
    <location>
        <begin position="18"/>
        <end position="27"/>
    </location>
</feature>
<dbReference type="InterPro" id="IPR006527">
    <property type="entry name" value="F-box-assoc_dom_typ1"/>
</dbReference>
<dbReference type="Pfam" id="PF07734">
    <property type="entry name" value="FBA_1"/>
    <property type="match status" value="1"/>
</dbReference>
<sequence>MAEGRSDGEEDDPNDIVPTSLTLTPETITSPPPLPILPFDVLTDILCMLPVKLLVQLRCLCKFFNSLISDPKFVKKHLQSSTKRRHLMLTTIDHQQQFVMYDSPIPSLFSTSTIVAQTQLYPPNGDTYASVKCSCDGIFLGTDYWKRIDDIPYYCTICRSGLYVSGAVNWYVHDESDSSLYFILSLDLENESYQELYPPDFEDESYSWTLGVLSDYLCVFATSDMFLNVWIMKEYGNQESWTKLCSVPDMHDHGFQASAAVYISEDDQLLLQCYEFDSGEEKLVVYDSKTGIFNILEFQNNYEHISQKVYIESLISP</sequence>
<dbReference type="HOGENOM" id="CLU_027176_1_4_1"/>
<dbReference type="InterPro" id="IPR011043">
    <property type="entry name" value="Gal_Oxase/kelch_b-propeller"/>
</dbReference>
<dbReference type="SUPFAM" id="SSF50965">
    <property type="entry name" value="Galactose oxidase, central domain"/>
    <property type="match status" value="1"/>
</dbReference>
<dbReference type="PROSITE" id="PS50181">
    <property type="entry name" value="FBOX"/>
    <property type="match status" value="1"/>
</dbReference>
<dbReference type="EMBL" id="CM001219">
    <property type="protein sequence ID" value="KEH32904.1"/>
    <property type="molecule type" value="Genomic_DNA"/>
</dbReference>
<dbReference type="Proteomes" id="UP000002051">
    <property type="component" value="Chromosome 3"/>
</dbReference>
<evidence type="ECO:0000259" key="2">
    <source>
        <dbReference type="PROSITE" id="PS50181"/>
    </source>
</evidence>
<dbReference type="Gene3D" id="1.20.1280.50">
    <property type="match status" value="1"/>
</dbReference>
<dbReference type="Pfam" id="PF00646">
    <property type="entry name" value="F-box"/>
    <property type="match status" value="1"/>
</dbReference>
<evidence type="ECO:0000313" key="5">
    <source>
        <dbReference type="Proteomes" id="UP000002051"/>
    </source>
</evidence>
<dbReference type="PANTHER" id="PTHR31672:SF13">
    <property type="entry name" value="F-BOX PROTEIN CPR30-LIKE"/>
    <property type="match status" value="1"/>
</dbReference>
<dbReference type="SMART" id="SM00256">
    <property type="entry name" value="FBOX"/>
    <property type="match status" value="1"/>
</dbReference>
<dbReference type="EnsemblPlants" id="KEH32904">
    <property type="protein sequence ID" value="KEH32904"/>
    <property type="gene ID" value="MTR_3g010870"/>
</dbReference>
<accession>A0A072USY3</accession>
<reference evidence="3 5" key="2">
    <citation type="journal article" date="2014" name="BMC Genomics">
        <title>An improved genome release (version Mt4.0) for the model legume Medicago truncatula.</title>
        <authorList>
            <person name="Tang H."/>
            <person name="Krishnakumar V."/>
            <person name="Bidwell S."/>
            <person name="Rosen B."/>
            <person name="Chan A."/>
            <person name="Zhou S."/>
            <person name="Gentzbittel L."/>
            <person name="Childs K.L."/>
            <person name="Yandell M."/>
            <person name="Gundlach H."/>
            <person name="Mayer K.F."/>
            <person name="Schwartz D.C."/>
            <person name="Town C.D."/>
        </authorList>
    </citation>
    <scope>GENOME REANNOTATION</scope>
    <source>
        <strain evidence="3">A17</strain>
        <strain evidence="4 5">cv. Jemalong A17</strain>
    </source>
</reference>
<dbReference type="InterPro" id="IPR001810">
    <property type="entry name" value="F-box_dom"/>
</dbReference>
<dbReference type="OrthoDB" id="1164283at2759"/>